<dbReference type="InterPro" id="IPR033729">
    <property type="entry name" value="SerRS_core"/>
</dbReference>
<evidence type="ECO:0000256" key="10">
    <source>
        <dbReference type="ARBA" id="ARBA00047929"/>
    </source>
</evidence>
<name>C6AWD7_RHILS</name>
<feature type="binding site" evidence="12 14">
    <location>
        <begin position="349"/>
        <end position="352"/>
    </location>
    <ligand>
        <name>ATP</name>
        <dbReference type="ChEBI" id="CHEBI:30616"/>
    </ligand>
</feature>
<evidence type="ECO:0000256" key="13">
    <source>
        <dbReference type="PIRSR" id="PIRSR001529-1"/>
    </source>
</evidence>
<evidence type="ECO:0000256" key="4">
    <source>
        <dbReference type="ARBA" id="ARBA00022490"/>
    </source>
</evidence>
<comment type="subcellular location">
    <subcellularLocation>
        <location evidence="1 12">Cytoplasm</location>
    </subcellularLocation>
</comment>
<dbReference type="Pfam" id="PF02403">
    <property type="entry name" value="Seryl_tRNA_N"/>
    <property type="match status" value="1"/>
</dbReference>
<dbReference type="Gene3D" id="1.10.287.40">
    <property type="entry name" value="Serine-tRNA synthetase, tRNA binding domain"/>
    <property type="match status" value="1"/>
</dbReference>
<dbReference type="KEGG" id="rlg:Rleg_1688"/>
<feature type="binding site" evidence="12 13">
    <location>
        <position position="285"/>
    </location>
    <ligand>
        <name>L-serine</name>
        <dbReference type="ChEBI" id="CHEBI:33384"/>
    </ligand>
</feature>
<proteinExistence type="inferred from homology"/>
<comment type="catalytic activity">
    <reaction evidence="10 12">
        <text>tRNA(Sec) + L-serine + ATP = L-seryl-tRNA(Sec) + AMP + diphosphate + H(+)</text>
        <dbReference type="Rhea" id="RHEA:42580"/>
        <dbReference type="Rhea" id="RHEA-COMP:9742"/>
        <dbReference type="Rhea" id="RHEA-COMP:10128"/>
        <dbReference type="ChEBI" id="CHEBI:15378"/>
        <dbReference type="ChEBI" id="CHEBI:30616"/>
        <dbReference type="ChEBI" id="CHEBI:33019"/>
        <dbReference type="ChEBI" id="CHEBI:33384"/>
        <dbReference type="ChEBI" id="CHEBI:78442"/>
        <dbReference type="ChEBI" id="CHEBI:78533"/>
        <dbReference type="ChEBI" id="CHEBI:456215"/>
        <dbReference type="EC" id="6.1.1.11"/>
    </reaction>
</comment>
<dbReference type="InterPro" id="IPR015866">
    <property type="entry name" value="Ser-tRNA-synth_1_N"/>
</dbReference>
<dbReference type="SUPFAM" id="SSF55681">
    <property type="entry name" value="Class II aaRS and biotin synthetases"/>
    <property type="match status" value="1"/>
</dbReference>
<keyword evidence="9 12" id="KW-0030">Aminoacyl-tRNA synthetase</keyword>
<dbReference type="EC" id="6.1.1.11" evidence="12"/>
<dbReference type="NCBIfam" id="TIGR00414">
    <property type="entry name" value="serS"/>
    <property type="match status" value="1"/>
</dbReference>
<feature type="binding site" evidence="13">
    <location>
        <position position="262"/>
    </location>
    <ligand>
        <name>L-serine</name>
        <dbReference type="ChEBI" id="CHEBI:33384"/>
    </ligand>
</feature>
<dbReference type="Proteomes" id="UP000002256">
    <property type="component" value="Chromosome"/>
</dbReference>
<dbReference type="OrthoDB" id="9804647at2"/>
<comment type="subunit">
    <text evidence="12">Homodimer. The tRNA molecule binds across the dimer.</text>
</comment>
<evidence type="ECO:0000256" key="5">
    <source>
        <dbReference type="ARBA" id="ARBA00022598"/>
    </source>
</evidence>
<dbReference type="AlphaFoldDB" id="C6AWD7"/>
<feature type="binding site" evidence="13">
    <location>
        <position position="231"/>
    </location>
    <ligand>
        <name>L-serine</name>
        <dbReference type="ChEBI" id="CHEBI:33384"/>
    </ligand>
</feature>
<reference evidence="16 17" key="1">
    <citation type="journal article" date="2010" name="Stand. Genomic Sci.">
        <title>Complete genome sequence of Rhizobium leguminosarum bv. trifolii strain WSM1325, an effective microsymbiont of annual Mediterranean clovers.</title>
        <authorList>
            <person name="Reeve W."/>
            <person name="O'Hara G."/>
            <person name="Chain P."/>
            <person name="Ardley J."/>
            <person name="Brau L."/>
            <person name="Nandesena K."/>
            <person name="Tiwari R."/>
            <person name="Copeland A."/>
            <person name="Nolan M."/>
            <person name="Han C."/>
            <person name="Brettin T."/>
            <person name="Land M."/>
            <person name="Ovchinikova G."/>
            <person name="Ivanova N."/>
            <person name="Mavromatis K."/>
            <person name="Markowitz V."/>
            <person name="Kyrpides N."/>
            <person name="Melino V."/>
            <person name="Denton M."/>
            <person name="Yates R."/>
            <person name="Howieson J."/>
        </authorList>
    </citation>
    <scope>NUCLEOTIDE SEQUENCE [LARGE SCALE GENOMIC DNA]</scope>
    <source>
        <strain evidence="16 17">WSM1325</strain>
    </source>
</reference>
<evidence type="ECO:0000313" key="17">
    <source>
        <dbReference type="Proteomes" id="UP000002256"/>
    </source>
</evidence>
<accession>C6AWD7</accession>
<comment type="similarity">
    <text evidence="3 12">Belongs to the class-II aminoacyl-tRNA synthetase family. Type-1 seryl-tRNA synthetase subfamily.</text>
</comment>
<dbReference type="GO" id="GO:0004828">
    <property type="term" value="F:serine-tRNA ligase activity"/>
    <property type="evidence" value="ECO:0007669"/>
    <property type="project" value="UniProtKB-UniRule"/>
</dbReference>
<evidence type="ECO:0000256" key="12">
    <source>
        <dbReference type="HAMAP-Rule" id="MF_00176"/>
    </source>
</evidence>
<dbReference type="CDD" id="cd00770">
    <property type="entry name" value="SerRS_core"/>
    <property type="match status" value="1"/>
</dbReference>
<dbReference type="PRINTS" id="PR00981">
    <property type="entry name" value="TRNASYNTHSER"/>
</dbReference>
<dbReference type="InterPro" id="IPR010978">
    <property type="entry name" value="tRNA-bd_arm"/>
</dbReference>
<dbReference type="InterPro" id="IPR045864">
    <property type="entry name" value="aa-tRNA-synth_II/BPL/LPL"/>
</dbReference>
<dbReference type="PIRSF" id="PIRSF001529">
    <property type="entry name" value="Ser-tRNA-synth_IIa"/>
    <property type="match status" value="1"/>
</dbReference>
<evidence type="ECO:0000259" key="15">
    <source>
        <dbReference type="PROSITE" id="PS50862"/>
    </source>
</evidence>
<sequence>MLDIKWIRENPEALDAALAKRGAEPLAQSLVALDEKRRSAVQKAQDLLSRRNLASKEIGAAMAQKNGELAEKLKAEVSELKTLLPAIEEEDRQLTAELNDALSRIPNIPFDDVPVGKDEHDNVVTRTVGEKPRWNHAPKEHFEIGEALGYMDFERAAKLSGSRFTVLTGPLARLERALGQFMIDLHTSEHGYSEVSSPLMVRDEAVYGTAQLPKFADDLFRTTDGRWLIPTAEVTLTNLVREEILDQEKLPLRFTALTPSFRSEAGSAGRDTRGMLRQHQFWKCELVSITDAESAVAEHERMTACAEEVLKRLGLHFRTMTLCTGDMGFGSRKTYDLEVWLPGQNAFREISSCSVCGDFQGRRMNARYRGKEDKNNKFVHTLNGSGTAVGRCLIAVLENYLNEDGSVTIPDVLLPYMGGLTKIERAA</sequence>
<feature type="binding site" evidence="12">
    <location>
        <begin position="231"/>
        <end position="233"/>
    </location>
    <ligand>
        <name>L-serine</name>
        <dbReference type="ChEBI" id="CHEBI:33384"/>
    </ligand>
</feature>
<feature type="domain" description="Aminoacyl-transfer RNA synthetases class-II family profile" evidence="15">
    <location>
        <begin position="173"/>
        <end position="410"/>
    </location>
</feature>
<dbReference type="Gene3D" id="3.30.930.10">
    <property type="entry name" value="Bira Bifunctional Protein, Domain 2"/>
    <property type="match status" value="1"/>
</dbReference>
<dbReference type="HOGENOM" id="CLU_023797_1_1_5"/>
<dbReference type="EMBL" id="CP001622">
    <property type="protein sequence ID" value="ACS55975.1"/>
    <property type="molecule type" value="Genomic_DNA"/>
</dbReference>
<dbReference type="GO" id="GO:0006434">
    <property type="term" value="P:seryl-tRNA aminoacylation"/>
    <property type="evidence" value="ECO:0007669"/>
    <property type="project" value="UniProtKB-UniRule"/>
</dbReference>
<comment type="domain">
    <text evidence="12">Consists of two distinct domains, a catalytic core and a N-terminal extension that is involved in tRNA binding.</text>
</comment>
<dbReference type="HAMAP" id="MF_00176">
    <property type="entry name" value="Ser_tRNA_synth_type1"/>
    <property type="match status" value="1"/>
</dbReference>
<evidence type="ECO:0000256" key="1">
    <source>
        <dbReference type="ARBA" id="ARBA00004496"/>
    </source>
</evidence>
<comment type="pathway">
    <text evidence="2 12">Aminoacyl-tRNA biosynthesis; selenocysteinyl-tRNA(Sec) biosynthesis; L-seryl-tRNA(Sec) from L-serine and tRNA(Sec): step 1/1.</text>
</comment>
<evidence type="ECO:0000256" key="7">
    <source>
        <dbReference type="ARBA" id="ARBA00022840"/>
    </source>
</evidence>
<feature type="binding site" evidence="12">
    <location>
        <position position="385"/>
    </location>
    <ligand>
        <name>L-serine</name>
        <dbReference type="ChEBI" id="CHEBI:33384"/>
    </ligand>
</feature>
<keyword evidence="6 12" id="KW-0547">Nucleotide-binding</keyword>
<comment type="function">
    <text evidence="12">Catalyzes the attachment of serine to tRNA(Ser). Is also able to aminoacylate tRNA(Sec) with serine, to form the misacylated tRNA L-seryl-tRNA(Sec), which will be further converted into selenocysteinyl-tRNA(Sec).</text>
</comment>
<protein>
    <recommendedName>
        <fullName evidence="12">Serine--tRNA ligase</fullName>
        <ecNumber evidence="12">6.1.1.11</ecNumber>
    </recommendedName>
    <alternativeName>
        <fullName evidence="12">Seryl-tRNA synthetase</fullName>
        <shortName evidence="12">SerRS</shortName>
    </alternativeName>
    <alternativeName>
        <fullName evidence="12">Seryl-tRNA(Ser/Sec) synthetase</fullName>
    </alternativeName>
</protein>
<dbReference type="UniPathway" id="UPA00906">
    <property type="reaction ID" value="UER00895"/>
</dbReference>
<comment type="caution">
    <text evidence="12">Lacks conserved residue(s) required for the propagation of feature annotation.</text>
</comment>
<dbReference type="Pfam" id="PF00587">
    <property type="entry name" value="tRNA-synt_2b"/>
    <property type="match status" value="1"/>
</dbReference>
<feature type="binding site" evidence="13">
    <location>
        <position position="383"/>
    </location>
    <ligand>
        <name>L-serine</name>
        <dbReference type="ChEBI" id="CHEBI:33384"/>
    </ligand>
</feature>
<evidence type="ECO:0000256" key="11">
    <source>
        <dbReference type="ARBA" id="ARBA00048823"/>
    </source>
</evidence>
<evidence type="ECO:0000256" key="3">
    <source>
        <dbReference type="ARBA" id="ARBA00010728"/>
    </source>
</evidence>
<dbReference type="InterPro" id="IPR006195">
    <property type="entry name" value="aa-tRNA-synth_II"/>
</dbReference>
<dbReference type="GO" id="GO:0005737">
    <property type="term" value="C:cytoplasm"/>
    <property type="evidence" value="ECO:0007669"/>
    <property type="project" value="UniProtKB-SubCell"/>
</dbReference>
<feature type="binding site" evidence="12 14">
    <location>
        <begin position="262"/>
        <end position="264"/>
    </location>
    <ligand>
        <name>ATP</name>
        <dbReference type="ChEBI" id="CHEBI:30616"/>
    </ligand>
</feature>
<evidence type="ECO:0000313" key="16">
    <source>
        <dbReference type="EMBL" id="ACS55975.1"/>
    </source>
</evidence>
<keyword evidence="7 12" id="KW-0067">ATP-binding</keyword>
<organism evidence="16 17">
    <name type="scientific">Rhizobium leguminosarum bv. trifolii (strain WSM1325)</name>
    <dbReference type="NCBI Taxonomy" id="395491"/>
    <lineage>
        <taxon>Bacteria</taxon>
        <taxon>Pseudomonadati</taxon>
        <taxon>Pseudomonadota</taxon>
        <taxon>Alphaproteobacteria</taxon>
        <taxon>Hyphomicrobiales</taxon>
        <taxon>Rhizobiaceae</taxon>
        <taxon>Rhizobium/Agrobacterium group</taxon>
        <taxon>Rhizobium</taxon>
    </lineage>
</organism>
<dbReference type="PANTHER" id="PTHR43697:SF1">
    <property type="entry name" value="SERINE--TRNA LIGASE"/>
    <property type="match status" value="1"/>
</dbReference>
<evidence type="ECO:0000256" key="6">
    <source>
        <dbReference type="ARBA" id="ARBA00022741"/>
    </source>
</evidence>
<dbReference type="PANTHER" id="PTHR43697">
    <property type="entry name" value="SERYL-TRNA SYNTHETASE"/>
    <property type="match status" value="1"/>
</dbReference>
<evidence type="ECO:0000256" key="2">
    <source>
        <dbReference type="ARBA" id="ARBA00005045"/>
    </source>
</evidence>
<evidence type="ECO:0000256" key="14">
    <source>
        <dbReference type="PIRSR" id="PIRSR001529-2"/>
    </source>
</evidence>
<dbReference type="GO" id="GO:0005524">
    <property type="term" value="F:ATP binding"/>
    <property type="evidence" value="ECO:0007669"/>
    <property type="project" value="UniProtKB-UniRule"/>
</dbReference>
<dbReference type="SUPFAM" id="SSF46589">
    <property type="entry name" value="tRNA-binding arm"/>
    <property type="match status" value="1"/>
</dbReference>
<gene>
    <name evidence="12" type="primary">serS</name>
    <name evidence="16" type="ordered locus">Rleg_1688</name>
</gene>
<keyword evidence="5 12" id="KW-0436">Ligase</keyword>
<evidence type="ECO:0000256" key="8">
    <source>
        <dbReference type="ARBA" id="ARBA00022917"/>
    </source>
</evidence>
<keyword evidence="8 12" id="KW-0648">Protein biosynthesis</keyword>
<dbReference type="PROSITE" id="PS50862">
    <property type="entry name" value="AA_TRNA_LIGASE_II"/>
    <property type="match status" value="1"/>
</dbReference>
<dbReference type="InterPro" id="IPR002314">
    <property type="entry name" value="aa-tRNA-synt_IIb"/>
</dbReference>
<dbReference type="InterPro" id="IPR002317">
    <property type="entry name" value="Ser-tRNA-ligase_type_1"/>
</dbReference>
<dbReference type="GO" id="GO:0016260">
    <property type="term" value="P:selenocysteine biosynthetic process"/>
    <property type="evidence" value="ECO:0007669"/>
    <property type="project" value="UniProtKB-UniRule"/>
</dbReference>
<evidence type="ECO:0000256" key="9">
    <source>
        <dbReference type="ARBA" id="ARBA00023146"/>
    </source>
</evidence>
<keyword evidence="4 12" id="KW-0963">Cytoplasm</keyword>
<comment type="catalytic activity">
    <reaction evidence="11 12">
        <text>tRNA(Ser) + L-serine + ATP = L-seryl-tRNA(Ser) + AMP + diphosphate + H(+)</text>
        <dbReference type="Rhea" id="RHEA:12292"/>
        <dbReference type="Rhea" id="RHEA-COMP:9669"/>
        <dbReference type="Rhea" id="RHEA-COMP:9703"/>
        <dbReference type="ChEBI" id="CHEBI:15378"/>
        <dbReference type="ChEBI" id="CHEBI:30616"/>
        <dbReference type="ChEBI" id="CHEBI:33019"/>
        <dbReference type="ChEBI" id="CHEBI:33384"/>
        <dbReference type="ChEBI" id="CHEBI:78442"/>
        <dbReference type="ChEBI" id="CHEBI:78533"/>
        <dbReference type="ChEBI" id="CHEBI:456215"/>
        <dbReference type="EC" id="6.1.1.11"/>
    </reaction>
</comment>
<dbReference type="InterPro" id="IPR042103">
    <property type="entry name" value="SerRS_1_N_sf"/>
</dbReference>